<protein>
    <submittedName>
        <fullName evidence="1">Uncharacterized protein</fullName>
    </submittedName>
</protein>
<evidence type="ECO:0000313" key="2">
    <source>
        <dbReference type="Proteomes" id="UP000296455"/>
    </source>
</evidence>
<accession>A0A4D5ZCP2</accession>
<gene>
    <name evidence="1" type="ORF">BcepSaruman_036</name>
</gene>
<evidence type="ECO:0000313" key="1">
    <source>
        <dbReference type="EMBL" id="QBX06449.1"/>
    </source>
</evidence>
<sequence length="118" mass="13170">MTDAQNEMIRVARAMGFMFRPRAGVWHVSHAAMSYTAEAPNAVRAADMALMQAREWGRRAQFDAQASTLPPVDPDEARSAALKRVFKNLLAAGQRDEALERMHPVEHAEACAEYERGE</sequence>
<name>A0A4D5ZCP2_9CAUD</name>
<reference evidence="1 2" key="1">
    <citation type="submission" date="2019-02" db="EMBL/GenBank/DDBJ databases">
        <title>Complete genome sequence of Burkholderia cenocepacia phage BcepSaruman.</title>
        <authorList>
            <person name="Park K."/>
            <person name="Liu M."/>
            <person name="Gill J."/>
        </authorList>
    </citation>
    <scope>NUCLEOTIDE SEQUENCE [LARGE SCALE GENOMIC DNA]</scope>
</reference>
<organism evidence="1 2">
    <name type="scientific">Burkholderia phage BcepSaruman</name>
    <dbReference type="NCBI Taxonomy" id="2530032"/>
    <lineage>
        <taxon>Viruses</taxon>
        <taxon>Duplodnaviria</taxon>
        <taxon>Heunggongvirae</taxon>
        <taxon>Uroviricota</taxon>
        <taxon>Caudoviricetes</taxon>
        <taxon>Sarumanvirus</taxon>
        <taxon>Sarumanvirus bcepsaruman</taxon>
    </lineage>
</organism>
<dbReference type="Proteomes" id="UP000296455">
    <property type="component" value="Segment"/>
</dbReference>
<dbReference type="EMBL" id="MK552140">
    <property type="protein sequence ID" value="QBX06449.1"/>
    <property type="molecule type" value="Genomic_DNA"/>
</dbReference>
<proteinExistence type="predicted"/>
<keyword evidence="2" id="KW-1185">Reference proteome</keyword>